<protein>
    <submittedName>
        <fullName evidence="12">Molybdenum ABC transporter ATP-binding protein</fullName>
    </submittedName>
</protein>
<evidence type="ECO:0000256" key="8">
    <source>
        <dbReference type="ARBA" id="ARBA00023136"/>
    </source>
</evidence>
<dbReference type="PANTHER" id="PTHR43514">
    <property type="entry name" value="ABC TRANSPORTER I FAMILY MEMBER 10"/>
    <property type="match status" value="1"/>
</dbReference>
<dbReference type="InterPro" id="IPR003593">
    <property type="entry name" value="AAA+_ATPase"/>
</dbReference>
<dbReference type="Pfam" id="PF03459">
    <property type="entry name" value="TOBE"/>
    <property type="match status" value="1"/>
</dbReference>
<comment type="caution">
    <text evidence="12">The sequence shown here is derived from an EMBL/GenBank/DDBJ whole genome shotgun (WGS) entry which is preliminary data.</text>
</comment>
<evidence type="ECO:0000256" key="7">
    <source>
        <dbReference type="ARBA" id="ARBA00022967"/>
    </source>
</evidence>
<evidence type="ECO:0000256" key="9">
    <source>
        <dbReference type="PROSITE-ProRule" id="PRU01213"/>
    </source>
</evidence>
<dbReference type="InterPro" id="IPR003439">
    <property type="entry name" value="ABC_transporter-like_ATP-bd"/>
</dbReference>
<dbReference type="PANTHER" id="PTHR43514:SF4">
    <property type="entry name" value="ABC TRANSPORTER I FAMILY MEMBER 10"/>
    <property type="match status" value="1"/>
</dbReference>
<feature type="domain" description="Mop" evidence="11">
    <location>
        <begin position="286"/>
        <end position="351"/>
    </location>
</feature>
<gene>
    <name evidence="12" type="primary">modC</name>
    <name evidence="12" type="ORF">OEW28_13605</name>
</gene>
<evidence type="ECO:0000313" key="13">
    <source>
        <dbReference type="Proteomes" id="UP001652542"/>
    </source>
</evidence>
<dbReference type="InterPro" id="IPR005116">
    <property type="entry name" value="Transp-assoc_OB_typ1"/>
</dbReference>
<dbReference type="SUPFAM" id="SSF52540">
    <property type="entry name" value="P-loop containing nucleoside triphosphate hydrolases"/>
    <property type="match status" value="1"/>
</dbReference>
<evidence type="ECO:0000256" key="6">
    <source>
        <dbReference type="ARBA" id="ARBA00022840"/>
    </source>
</evidence>
<organism evidence="12 13">
    <name type="scientific">Albidovulum marisflavi</name>
    <dbReference type="NCBI Taxonomy" id="2984159"/>
    <lineage>
        <taxon>Bacteria</taxon>
        <taxon>Pseudomonadati</taxon>
        <taxon>Pseudomonadota</taxon>
        <taxon>Alphaproteobacteria</taxon>
        <taxon>Rhodobacterales</taxon>
        <taxon>Paracoccaceae</taxon>
        <taxon>Albidovulum</taxon>
    </lineage>
</organism>
<dbReference type="InterPro" id="IPR027417">
    <property type="entry name" value="P-loop_NTPase"/>
</dbReference>
<dbReference type="InterPro" id="IPR011868">
    <property type="entry name" value="ModC_ABC_ATP-bd"/>
</dbReference>
<evidence type="ECO:0000259" key="10">
    <source>
        <dbReference type="PROSITE" id="PS50893"/>
    </source>
</evidence>
<dbReference type="Gene3D" id="2.40.50.100">
    <property type="match status" value="1"/>
</dbReference>
<feature type="domain" description="ABC transporter" evidence="10">
    <location>
        <begin position="1"/>
        <end position="227"/>
    </location>
</feature>
<keyword evidence="8" id="KW-0472">Membrane</keyword>
<evidence type="ECO:0000256" key="5">
    <source>
        <dbReference type="ARBA" id="ARBA00022741"/>
    </source>
</evidence>
<dbReference type="GO" id="GO:0005524">
    <property type="term" value="F:ATP binding"/>
    <property type="evidence" value="ECO:0007669"/>
    <property type="project" value="UniProtKB-KW"/>
</dbReference>
<proteinExistence type="predicted"/>
<keyword evidence="2" id="KW-1003">Cell membrane</keyword>
<keyword evidence="6 12" id="KW-0067">ATP-binding</keyword>
<keyword evidence="13" id="KW-1185">Reference proteome</keyword>
<evidence type="ECO:0000313" key="12">
    <source>
        <dbReference type="EMBL" id="MCV2869665.1"/>
    </source>
</evidence>
<dbReference type="SUPFAM" id="SSF50331">
    <property type="entry name" value="MOP-like"/>
    <property type="match status" value="1"/>
</dbReference>
<evidence type="ECO:0000259" key="11">
    <source>
        <dbReference type="PROSITE" id="PS51866"/>
    </source>
</evidence>
<keyword evidence="5" id="KW-0547">Nucleotide-binding</keyword>
<accession>A0ABT2ZF02</accession>
<sequence length="351" mass="37134">MTGLDLDIRHSRGDFSLAVQAALPASGLTAVFGPSGAGKSTLLRLVAGFERAEGRIAFGDQVWSDQGHFVPPHRRRVATVFQEPRLFAHLDVRGNLSYAARRSGAEIAPVVRDLGLEPLLPRRTGGLSGGEAQRVALARALLTRPRLILMDEPLSALDQARRAEILPLVEGLRDRLGLPILYVSHSVGEVARLATHVLAMVQGHVASLGPAEDVFANSAAAVAFGGEEPGSLIAARVIGMTDDGLCRLGFAGGEILLPEPVGPKDAKVRVFVRARDVMIAAARPEGLSALNILPAVVHAVGQVNAASSDVILDMNGSRVRARVTHRSVRNLELSPGRACHAILKSVALARD</sequence>
<dbReference type="SMART" id="SM00382">
    <property type="entry name" value="AAA"/>
    <property type="match status" value="1"/>
</dbReference>
<evidence type="ECO:0000256" key="1">
    <source>
        <dbReference type="ARBA" id="ARBA00022448"/>
    </source>
</evidence>
<dbReference type="Gene3D" id="3.40.50.300">
    <property type="entry name" value="P-loop containing nucleotide triphosphate hydrolases"/>
    <property type="match status" value="1"/>
</dbReference>
<dbReference type="InterPro" id="IPR004606">
    <property type="entry name" value="Mop_domain"/>
</dbReference>
<dbReference type="Proteomes" id="UP001652542">
    <property type="component" value="Unassembled WGS sequence"/>
</dbReference>
<dbReference type="RefSeq" id="WP_263735312.1">
    <property type="nucleotide sequence ID" value="NZ_JAOWKY010000003.1"/>
</dbReference>
<reference evidence="12 13" key="1">
    <citation type="submission" date="2022-10" db="EMBL/GenBank/DDBJ databases">
        <title>Defluviimonas sp. nov., isolated from ocean surface water.</title>
        <authorList>
            <person name="He W."/>
            <person name="Wang L."/>
            <person name="Zhang D.-F."/>
        </authorList>
    </citation>
    <scope>NUCLEOTIDE SEQUENCE [LARGE SCALE GENOMIC DNA]</scope>
    <source>
        <strain evidence="12 13">WL0002</strain>
    </source>
</reference>
<evidence type="ECO:0000256" key="3">
    <source>
        <dbReference type="ARBA" id="ARBA00022505"/>
    </source>
</evidence>
<keyword evidence="1" id="KW-0813">Transport</keyword>
<name>A0ABT2ZF02_9RHOB</name>
<dbReference type="EMBL" id="JAOWKY010000003">
    <property type="protein sequence ID" value="MCV2869665.1"/>
    <property type="molecule type" value="Genomic_DNA"/>
</dbReference>
<dbReference type="NCBIfam" id="TIGR02142">
    <property type="entry name" value="modC_ABC"/>
    <property type="match status" value="1"/>
</dbReference>
<keyword evidence="7" id="KW-1278">Translocase</keyword>
<evidence type="ECO:0000256" key="4">
    <source>
        <dbReference type="ARBA" id="ARBA00022519"/>
    </source>
</evidence>
<dbReference type="InterPro" id="IPR017871">
    <property type="entry name" value="ABC_transporter-like_CS"/>
</dbReference>
<dbReference type="InterPro" id="IPR008995">
    <property type="entry name" value="Mo/tungstate-bd_C_term_dom"/>
</dbReference>
<dbReference type="InterPro" id="IPR050334">
    <property type="entry name" value="Molybdenum_import_ModC"/>
</dbReference>
<dbReference type="PROSITE" id="PS00211">
    <property type="entry name" value="ABC_TRANSPORTER_1"/>
    <property type="match status" value="1"/>
</dbReference>
<dbReference type="PROSITE" id="PS51866">
    <property type="entry name" value="MOP"/>
    <property type="match status" value="1"/>
</dbReference>
<keyword evidence="4" id="KW-0997">Cell inner membrane</keyword>
<keyword evidence="3 9" id="KW-0500">Molybdenum</keyword>
<dbReference type="Pfam" id="PF00005">
    <property type="entry name" value="ABC_tran"/>
    <property type="match status" value="1"/>
</dbReference>
<evidence type="ECO:0000256" key="2">
    <source>
        <dbReference type="ARBA" id="ARBA00022475"/>
    </source>
</evidence>
<dbReference type="PROSITE" id="PS50893">
    <property type="entry name" value="ABC_TRANSPORTER_2"/>
    <property type="match status" value="1"/>
</dbReference>